<dbReference type="PANTHER" id="PTHR43581">
    <property type="entry name" value="ATP/GTP PHOSPHATASE"/>
    <property type="match status" value="1"/>
</dbReference>
<dbReference type="SUPFAM" id="SSF52540">
    <property type="entry name" value="P-loop containing nucleoside triphosphate hydrolases"/>
    <property type="match status" value="1"/>
</dbReference>
<dbReference type="Pfam" id="PF13175">
    <property type="entry name" value="AAA_15"/>
    <property type="match status" value="1"/>
</dbReference>
<protein>
    <recommendedName>
        <fullName evidence="5">DUF3696 domain-containing protein</fullName>
    </recommendedName>
</protein>
<dbReference type="InterPro" id="IPR027417">
    <property type="entry name" value="P-loop_NTPase"/>
</dbReference>
<dbReference type="EMBL" id="CP020370">
    <property type="protein sequence ID" value="AUB82708.1"/>
    <property type="molecule type" value="Genomic_DNA"/>
</dbReference>
<evidence type="ECO:0000313" key="3">
    <source>
        <dbReference type="EMBL" id="AUB82708.1"/>
    </source>
</evidence>
<dbReference type="KEGG" id="tsy:THSYN_18365"/>
<evidence type="ECO:0008006" key="5">
    <source>
        <dbReference type="Google" id="ProtNLM"/>
    </source>
</evidence>
<name>A0A2K8UAV2_9GAMM</name>
<dbReference type="InterPro" id="IPR041685">
    <property type="entry name" value="AAA_GajA/Old/RecF-like"/>
</dbReference>
<reference evidence="3 4" key="1">
    <citation type="submission" date="2017-03" db="EMBL/GenBank/DDBJ databases">
        <title>Complete genome sequence of Candidatus 'Thiodictyon syntrophicum' sp. nov. strain Cad16T, a photolithoautotroph purple sulfur bacterium isolated from an alpine meromictic lake.</title>
        <authorList>
            <person name="Luedin S.M."/>
            <person name="Pothier J.F."/>
            <person name="Danza F."/>
            <person name="Storelli N."/>
            <person name="Wittwer M."/>
            <person name="Tonolla M."/>
        </authorList>
    </citation>
    <scope>NUCLEOTIDE SEQUENCE [LARGE SCALE GENOMIC DNA]</scope>
    <source>
        <strain evidence="3 4">Cad16T</strain>
    </source>
</reference>
<proteinExistence type="predicted"/>
<dbReference type="OrthoDB" id="3322489at2"/>
<dbReference type="PIRSF" id="PIRSF034888">
    <property type="entry name" value="P-loop_UCP034888"/>
    <property type="match status" value="1"/>
</dbReference>
<dbReference type="AlphaFoldDB" id="A0A2K8UAV2"/>
<dbReference type="InterPro" id="IPR014592">
    <property type="entry name" value="P-loop_UCP034888"/>
</dbReference>
<gene>
    <name evidence="3" type="ORF">THSYN_18365</name>
</gene>
<dbReference type="PANTHER" id="PTHR43581:SF2">
    <property type="entry name" value="EXCINUCLEASE ATPASE SUBUNIT"/>
    <property type="match status" value="1"/>
</dbReference>
<evidence type="ECO:0000259" key="2">
    <source>
        <dbReference type="Pfam" id="PF13175"/>
    </source>
</evidence>
<evidence type="ECO:0000259" key="1">
    <source>
        <dbReference type="Pfam" id="PF12476"/>
    </source>
</evidence>
<dbReference type="Pfam" id="PF12476">
    <property type="entry name" value="DUF3696"/>
    <property type="match status" value="1"/>
</dbReference>
<organism evidence="3 4">
    <name type="scientific">Candidatus Thiodictyon syntrophicum</name>
    <dbReference type="NCBI Taxonomy" id="1166950"/>
    <lineage>
        <taxon>Bacteria</taxon>
        <taxon>Pseudomonadati</taxon>
        <taxon>Pseudomonadota</taxon>
        <taxon>Gammaproteobacteria</taxon>
        <taxon>Chromatiales</taxon>
        <taxon>Chromatiaceae</taxon>
        <taxon>Thiodictyon</taxon>
    </lineage>
</organism>
<dbReference type="Proteomes" id="UP000232638">
    <property type="component" value="Chromosome"/>
</dbReference>
<keyword evidence="4" id="KW-1185">Reference proteome</keyword>
<sequence length="463" mass="52042">MLTHLQVQGFKAWRDTGPMRLAPLTVIFGANSSGKSSLGHLLLALKQTALLADRKRALHLGNENSLIDLGTFADCIYRHEIGRPLTFLLRWQLPRPLTVRDALDWQRSFSGDELQLASTLTADKAGQPQTTAFTYRLFDKGEERLRAEHTRTGSAVTLQCIPLDLVHAPGRKWPLEPPEKFYRFADRTLSRYQNADFLAEFALETERLLQHVFYLGPLRSHPKRVYQWSGDTPPDVGPQGEYAIAALLAATEDGRKLNRGRRQKLHGFSAFIAAWLKDLGVINKVSIKPLAKGRKEYEVLIRTHPGAPEVKLTDVGFGISQVLPALVQAFYAPCDSVIWMEQPEIHLHPMVQANLADAFISAIQAYEGGKPRHVQLIIESHSEHFLTRLQRRVAEGVISPADLAIYFVNRRSNGAEIEPLHLNYYGEIDNWPENFFGDEMADIAARTMAAMQRRAAQRQGGGE</sequence>
<evidence type="ECO:0000313" key="4">
    <source>
        <dbReference type="Proteomes" id="UP000232638"/>
    </source>
</evidence>
<dbReference type="InterPro" id="IPR051396">
    <property type="entry name" value="Bact_Antivir_Def_Nuclease"/>
</dbReference>
<feature type="domain" description="DUF3696" evidence="1">
    <location>
        <begin position="398"/>
        <end position="444"/>
    </location>
</feature>
<feature type="domain" description="Endonuclease GajA/Old nuclease/RecF-like AAA" evidence="2">
    <location>
        <begin position="295"/>
        <end position="385"/>
    </location>
</feature>
<accession>A0A2K8UAV2</accession>
<dbReference type="InterPro" id="IPR022532">
    <property type="entry name" value="DUF3696"/>
</dbReference>